<feature type="chain" id="PRO_5018300270" description="Beta-xylosidase C-terminal Concanavalin A-like domain-containing protein" evidence="4">
    <location>
        <begin position="20"/>
        <end position="649"/>
    </location>
</feature>
<dbReference type="CDD" id="cd09001">
    <property type="entry name" value="GH43_FsAxh1-like"/>
    <property type="match status" value="1"/>
</dbReference>
<dbReference type="Proteomes" id="UP000269539">
    <property type="component" value="Unassembled WGS sequence"/>
</dbReference>
<sequence>MFSAVYACALFAGAALAHGDVTDETYTNPVLWLDLADIDVFRVNETYYYSASSMAYSPGAPVLQSGDLVNWEFIGHSVPYLDFGDPTAYSLEDGEQAYVRGIWASSMRYRESTGLFYWVGCVDFNQTYIYTAPDAAGPWDLASTIDTCYYDCGLMFDEDDSIYVAYGNRNISIAKLNEDLQEESVTRIWNATFYLEGARLYNINDTYYVLLTEPASWEWTLKSTGGIYGPYELEILANRTASPIDESGFPHQGGIVDTPEGDWYYLAFIDAYPEGRVPALSPIYFDAEGWPRLPSNDSFAVPNKYPVEPVRVESVLGTDCFEGPSLDPKWEWNHNPDTSAYSFAECGGLILNTATVTDDLYHARNTLTQRIIGPEGTATIEVDISSMQAGDVAGLSLFRDNAAYIGIQDGTVFLQRDLALGEDWNTISTGTREATASAKDASCIWFRLHANVAPASDYLGTFSYSLDGWNFEQLGTPYEMNTTYFFFIGYRQVFSTMAPSTIPTSTSVVESAVIRAPLSHVWHYIKLQDFSKFWSAVSKSEFAKGASEETDIVKWTFKDGTVLEVKQEEHSTINHYITYSVITSQPELSYTSVVSTVRCYAVSSGALEGSTFVEWTGNFSSDADASVIQDAKFKRREALADLAKVAEKK</sequence>
<keyword evidence="2" id="KW-0378">Hydrolase</keyword>
<feature type="signal peptide" evidence="4">
    <location>
        <begin position="1"/>
        <end position="19"/>
    </location>
</feature>
<protein>
    <recommendedName>
        <fullName evidence="5">Beta-xylosidase C-terminal Concanavalin A-like domain-containing protein</fullName>
    </recommendedName>
</protein>
<accession>A0A3M7GFY4</accession>
<proteinExistence type="inferred from homology"/>
<dbReference type="Gene3D" id="2.60.120.200">
    <property type="match status" value="1"/>
</dbReference>
<organism evidence="6 7">
    <name type="scientific">Hortaea werneckii</name>
    <name type="common">Black yeast</name>
    <name type="synonym">Cladosporium werneckii</name>
    <dbReference type="NCBI Taxonomy" id="91943"/>
    <lineage>
        <taxon>Eukaryota</taxon>
        <taxon>Fungi</taxon>
        <taxon>Dikarya</taxon>
        <taxon>Ascomycota</taxon>
        <taxon>Pezizomycotina</taxon>
        <taxon>Dothideomycetes</taxon>
        <taxon>Dothideomycetidae</taxon>
        <taxon>Mycosphaerellales</taxon>
        <taxon>Teratosphaeriaceae</taxon>
        <taxon>Hortaea</taxon>
    </lineage>
</organism>
<gene>
    <name evidence="6" type="ORF">D0864_03924</name>
</gene>
<dbReference type="GO" id="GO:0004553">
    <property type="term" value="F:hydrolase activity, hydrolyzing O-glycosyl compounds"/>
    <property type="evidence" value="ECO:0007669"/>
    <property type="project" value="InterPro"/>
</dbReference>
<dbReference type="PANTHER" id="PTHR42812">
    <property type="entry name" value="BETA-XYLOSIDASE"/>
    <property type="match status" value="1"/>
</dbReference>
<dbReference type="InterPro" id="IPR006710">
    <property type="entry name" value="Glyco_hydro_43"/>
</dbReference>
<dbReference type="InterPro" id="IPR051795">
    <property type="entry name" value="Glycosyl_Hydrlase_43"/>
</dbReference>
<dbReference type="PANTHER" id="PTHR42812:SF15">
    <property type="entry name" value="HYDROLASE, PUTATIVE (AFU_ORTHOLOGUE AFUA_2G00930)-RELATED"/>
    <property type="match status" value="1"/>
</dbReference>
<dbReference type="Pfam" id="PF10604">
    <property type="entry name" value="Polyketide_cyc2"/>
    <property type="match status" value="1"/>
</dbReference>
<evidence type="ECO:0000256" key="4">
    <source>
        <dbReference type="SAM" id="SignalP"/>
    </source>
</evidence>
<dbReference type="Gene3D" id="2.115.10.20">
    <property type="entry name" value="Glycosyl hydrolase domain, family 43"/>
    <property type="match status" value="1"/>
</dbReference>
<dbReference type="SUPFAM" id="SSF55961">
    <property type="entry name" value="Bet v1-like"/>
    <property type="match status" value="1"/>
</dbReference>
<dbReference type="InterPro" id="IPR013320">
    <property type="entry name" value="ConA-like_dom_sf"/>
</dbReference>
<name>A0A3M7GFY4_HORWE</name>
<dbReference type="InterPro" id="IPR041542">
    <property type="entry name" value="GH43_C2"/>
</dbReference>
<feature type="domain" description="Beta-xylosidase C-terminal Concanavalin A-like" evidence="5">
    <location>
        <begin position="319"/>
        <end position="480"/>
    </location>
</feature>
<keyword evidence="3" id="KW-0326">Glycosidase</keyword>
<reference evidence="6 7" key="1">
    <citation type="journal article" date="2018" name="BMC Genomics">
        <title>Genomic evidence for intraspecific hybridization in a clonal and extremely halotolerant yeast.</title>
        <authorList>
            <person name="Gostincar C."/>
            <person name="Stajich J.E."/>
            <person name="Zupancic J."/>
            <person name="Zalar P."/>
            <person name="Gunde-Cimerman N."/>
        </authorList>
    </citation>
    <scope>NUCLEOTIDE SEQUENCE [LARGE SCALE GENOMIC DNA]</scope>
    <source>
        <strain evidence="6 7">EXF-10513</strain>
    </source>
</reference>
<comment type="similarity">
    <text evidence="1">Belongs to the glycosyl hydrolase 43 family.</text>
</comment>
<keyword evidence="4" id="KW-0732">Signal</keyword>
<dbReference type="InterPro" id="IPR023393">
    <property type="entry name" value="START-like_dom_sf"/>
</dbReference>
<dbReference type="Pfam" id="PF04616">
    <property type="entry name" value="Glyco_hydro_43"/>
    <property type="match status" value="1"/>
</dbReference>
<evidence type="ECO:0000256" key="2">
    <source>
        <dbReference type="ARBA" id="ARBA00022801"/>
    </source>
</evidence>
<dbReference type="Gene3D" id="3.30.530.20">
    <property type="match status" value="1"/>
</dbReference>
<evidence type="ECO:0000256" key="3">
    <source>
        <dbReference type="ARBA" id="ARBA00023295"/>
    </source>
</evidence>
<evidence type="ECO:0000313" key="6">
    <source>
        <dbReference type="EMBL" id="RMY99828.1"/>
    </source>
</evidence>
<evidence type="ECO:0000313" key="7">
    <source>
        <dbReference type="Proteomes" id="UP000269539"/>
    </source>
</evidence>
<dbReference type="InterPro" id="IPR023296">
    <property type="entry name" value="Glyco_hydro_beta-prop_sf"/>
</dbReference>
<evidence type="ECO:0000256" key="1">
    <source>
        <dbReference type="ARBA" id="ARBA00009865"/>
    </source>
</evidence>
<dbReference type="EMBL" id="QWIO01000321">
    <property type="protein sequence ID" value="RMY99828.1"/>
    <property type="molecule type" value="Genomic_DNA"/>
</dbReference>
<comment type="caution">
    <text evidence="6">The sequence shown here is derived from an EMBL/GenBank/DDBJ whole genome shotgun (WGS) entry which is preliminary data.</text>
</comment>
<dbReference type="Pfam" id="PF17851">
    <property type="entry name" value="GH43_C2"/>
    <property type="match status" value="1"/>
</dbReference>
<dbReference type="GO" id="GO:0005975">
    <property type="term" value="P:carbohydrate metabolic process"/>
    <property type="evidence" value="ECO:0007669"/>
    <property type="project" value="InterPro"/>
</dbReference>
<dbReference type="AlphaFoldDB" id="A0A3M7GFY4"/>
<dbReference type="VEuPathDB" id="FungiDB:BTJ68_02808"/>
<dbReference type="SUPFAM" id="SSF75005">
    <property type="entry name" value="Arabinanase/levansucrase/invertase"/>
    <property type="match status" value="1"/>
</dbReference>
<dbReference type="InterPro" id="IPR019587">
    <property type="entry name" value="Polyketide_cyclase/dehydratase"/>
</dbReference>
<evidence type="ECO:0000259" key="5">
    <source>
        <dbReference type="Pfam" id="PF17851"/>
    </source>
</evidence>
<dbReference type="SUPFAM" id="SSF49899">
    <property type="entry name" value="Concanavalin A-like lectins/glucanases"/>
    <property type="match status" value="1"/>
</dbReference>